<protein>
    <recommendedName>
        <fullName evidence="4">DDE domain-containing protein</fullName>
    </recommendedName>
</protein>
<dbReference type="EMBL" id="BAAARV010000006">
    <property type="protein sequence ID" value="GAA2331667.1"/>
    <property type="molecule type" value="Genomic_DNA"/>
</dbReference>
<evidence type="ECO:0000313" key="5">
    <source>
        <dbReference type="EMBL" id="GAA2331667.1"/>
    </source>
</evidence>
<name>A0ABN3FJC4_9ACTN</name>
<keyword evidence="6" id="KW-1185">Reference proteome</keyword>
<dbReference type="Pfam" id="PF13610">
    <property type="entry name" value="DDE_Tnp_IS240"/>
    <property type="match status" value="1"/>
</dbReference>
<keyword evidence="2" id="KW-0238">DNA-binding</keyword>
<evidence type="ECO:0000256" key="1">
    <source>
        <dbReference type="ARBA" id="ARBA00022578"/>
    </source>
</evidence>
<keyword evidence="1" id="KW-0815">Transposition</keyword>
<dbReference type="InterPro" id="IPR032874">
    <property type="entry name" value="DDE_dom"/>
</dbReference>
<keyword evidence="3" id="KW-0233">DNA recombination</keyword>
<proteinExistence type="predicted"/>
<evidence type="ECO:0000259" key="4">
    <source>
        <dbReference type="Pfam" id="PF13610"/>
    </source>
</evidence>
<dbReference type="PANTHER" id="PTHR35528">
    <property type="entry name" value="BLL1675 PROTEIN"/>
    <property type="match status" value="1"/>
</dbReference>
<accession>A0ABN3FJC4</accession>
<dbReference type="InterPro" id="IPR047930">
    <property type="entry name" value="Transpos_IS6"/>
</dbReference>
<evidence type="ECO:0000313" key="6">
    <source>
        <dbReference type="Proteomes" id="UP001501444"/>
    </source>
</evidence>
<comment type="caution">
    <text evidence="5">The sequence shown here is derived from an EMBL/GenBank/DDBJ whole genome shotgun (WGS) entry which is preliminary data.</text>
</comment>
<dbReference type="NCBIfam" id="NF033587">
    <property type="entry name" value="transpos_IS6"/>
    <property type="match status" value="1"/>
</dbReference>
<evidence type="ECO:0000256" key="3">
    <source>
        <dbReference type="ARBA" id="ARBA00023172"/>
    </source>
</evidence>
<organism evidence="5 6">
    <name type="scientific">Dactylosporangium salmoneum</name>
    <dbReference type="NCBI Taxonomy" id="53361"/>
    <lineage>
        <taxon>Bacteria</taxon>
        <taxon>Bacillati</taxon>
        <taxon>Actinomycetota</taxon>
        <taxon>Actinomycetes</taxon>
        <taxon>Micromonosporales</taxon>
        <taxon>Micromonosporaceae</taxon>
        <taxon>Dactylosporangium</taxon>
    </lineage>
</organism>
<dbReference type="PANTHER" id="PTHR35528:SF3">
    <property type="entry name" value="BLL1675 PROTEIN"/>
    <property type="match status" value="1"/>
</dbReference>
<dbReference type="Proteomes" id="UP001501444">
    <property type="component" value="Unassembled WGS sequence"/>
</dbReference>
<gene>
    <name evidence="5" type="ORF">GCM10010170_010330</name>
</gene>
<dbReference type="InterPro" id="IPR052183">
    <property type="entry name" value="IS_Transposase"/>
</dbReference>
<feature type="domain" description="DDE" evidence="4">
    <location>
        <begin position="84"/>
        <end position="132"/>
    </location>
</feature>
<sequence>MKLSNRRRPSLPPRSAFAGYRFPPDVIVVAVSLYLRYNLSYRDVEELLLERGVEADHVTVFRWVQRFTPLLADAARFCRHAPGDRWFTDETYVKVNGIWRYVYQAVDQDGQVIDVLVCTRRDAAAARRFFIENRVHHVRDVTFREDLHQARTGTGPAVLAPLRNTAIGYHRTNGDTNIARATRRPHDLITAVTSG</sequence>
<evidence type="ECO:0000256" key="2">
    <source>
        <dbReference type="ARBA" id="ARBA00023125"/>
    </source>
</evidence>
<reference evidence="5 6" key="1">
    <citation type="journal article" date="2019" name="Int. J. Syst. Evol. Microbiol.">
        <title>The Global Catalogue of Microorganisms (GCM) 10K type strain sequencing project: providing services to taxonomists for standard genome sequencing and annotation.</title>
        <authorList>
            <consortium name="The Broad Institute Genomics Platform"/>
            <consortium name="The Broad Institute Genome Sequencing Center for Infectious Disease"/>
            <person name="Wu L."/>
            <person name="Ma J."/>
        </authorList>
    </citation>
    <scope>NUCLEOTIDE SEQUENCE [LARGE SCALE GENOMIC DNA]</scope>
    <source>
        <strain evidence="5 6">JCM 3272</strain>
    </source>
</reference>